<evidence type="ECO:0000256" key="1">
    <source>
        <dbReference type="SAM" id="Phobius"/>
    </source>
</evidence>
<dbReference type="InterPro" id="IPR045584">
    <property type="entry name" value="Pilin-like"/>
</dbReference>
<organism evidence="2 3">
    <name type="scientific">Candidatus Wolfebacteria bacterium RIFCSPLOWO2_01_FULL_38_11</name>
    <dbReference type="NCBI Taxonomy" id="1802556"/>
    <lineage>
        <taxon>Bacteria</taxon>
        <taxon>Candidatus Wolfeibacteriota</taxon>
    </lineage>
</organism>
<proteinExistence type="predicted"/>
<name>A0A1F8DU50_9BACT</name>
<dbReference type="InterPro" id="IPR012902">
    <property type="entry name" value="N_methyl_site"/>
</dbReference>
<keyword evidence="1" id="KW-1133">Transmembrane helix</keyword>
<evidence type="ECO:0000313" key="3">
    <source>
        <dbReference type="Proteomes" id="UP000178798"/>
    </source>
</evidence>
<accession>A0A1F8DU50</accession>
<keyword evidence="1" id="KW-0812">Transmembrane</keyword>
<dbReference type="NCBIfam" id="TIGR02532">
    <property type="entry name" value="IV_pilin_GFxxxE"/>
    <property type="match status" value="1"/>
</dbReference>
<dbReference type="SUPFAM" id="SSF54523">
    <property type="entry name" value="Pili subunits"/>
    <property type="match status" value="1"/>
</dbReference>
<dbReference type="Gene3D" id="3.30.700.10">
    <property type="entry name" value="Glycoprotein, Type 4 Pilin"/>
    <property type="match status" value="1"/>
</dbReference>
<protein>
    <recommendedName>
        <fullName evidence="4">General secretion pathway GspH domain-containing protein</fullName>
    </recommendedName>
</protein>
<dbReference type="EMBL" id="MGIQ01000001">
    <property type="protein sequence ID" value="OGM92157.1"/>
    <property type="molecule type" value="Genomic_DNA"/>
</dbReference>
<dbReference type="Proteomes" id="UP000178798">
    <property type="component" value="Unassembled WGS sequence"/>
</dbReference>
<dbReference type="AlphaFoldDB" id="A0A1F8DU50"/>
<reference evidence="2 3" key="1">
    <citation type="journal article" date="2016" name="Nat. Commun.">
        <title>Thousands of microbial genomes shed light on interconnected biogeochemical processes in an aquifer system.</title>
        <authorList>
            <person name="Anantharaman K."/>
            <person name="Brown C.T."/>
            <person name="Hug L.A."/>
            <person name="Sharon I."/>
            <person name="Castelle C.J."/>
            <person name="Probst A.J."/>
            <person name="Thomas B.C."/>
            <person name="Singh A."/>
            <person name="Wilkins M.J."/>
            <person name="Karaoz U."/>
            <person name="Brodie E.L."/>
            <person name="Williams K.H."/>
            <person name="Hubbard S.S."/>
            <person name="Banfield J.F."/>
        </authorList>
    </citation>
    <scope>NUCLEOTIDE SEQUENCE [LARGE SCALE GENOMIC DNA]</scope>
</reference>
<evidence type="ECO:0000313" key="2">
    <source>
        <dbReference type="EMBL" id="OGM92157.1"/>
    </source>
</evidence>
<keyword evidence="1" id="KW-0472">Membrane</keyword>
<dbReference type="STRING" id="1802556.A2999_01665"/>
<evidence type="ECO:0008006" key="4">
    <source>
        <dbReference type="Google" id="ProtNLM"/>
    </source>
</evidence>
<gene>
    <name evidence="2" type="ORF">A2999_01665</name>
</gene>
<feature type="transmembrane region" description="Helical" evidence="1">
    <location>
        <begin position="6"/>
        <end position="27"/>
    </location>
</feature>
<sequence length="153" mass="16670">MKAFTIIEILIVMAIIGVLIGFGFANLNFGSRNDLNLSVNEIVAALRNAQSNSMTQEKGSEWSVHFENPPSNKGFYEIYKESIYSSANVVSHINLRETVKFDDPSSGSSKNISFSVLSGFPSGSGSDVIIISLKNNPSETKTINIKANGQIEY</sequence>
<comment type="caution">
    <text evidence="2">The sequence shown here is derived from an EMBL/GenBank/DDBJ whole genome shotgun (WGS) entry which is preliminary data.</text>
</comment>